<dbReference type="AlphaFoldDB" id="G4A9F7"/>
<dbReference type="InterPro" id="IPR014729">
    <property type="entry name" value="Rossmann-like_a/b/a_fold"/>
</dbReference>
<dbReference type="Pfam" id="PF02698">
    <property type="entry name" value="DUF218"/>
    <property type="match status" value="1"/>
</dbReference>
<dbReference type="GO" id="GO:0043164">
    <property type="term" value="P:Gram-negative-bacterium-type cell wall biogenesis"/>
    <property type="evidence" value="ECO:0007669"/>
    <property type="project" value="TreeGrafter"/>
</dbReference>
<evidence type="ECO:0000313" key="3">
    <source>
        <dbReference type="Proteomes" id="UP000005508"/>
    </source>
</evidence>
<dbReference type="EMBL" id="AEJM01000029">
    <property type="protein sequence ID" value="EGY33355.1"/>
    <property type="molecule type" value="Genomic_DNA"/>
</dbReference>
<dbReference type="GO" id="GO:0000270">
    <property type="term" value="P:peptidoglycan metabolic process"/>
    <property type="evidence" value="ECO:0007669"/>
    <property type="project" value="TreeGrafter"/>
</dbReference>
<dbReference type="InterPro" id="IPR051599">
    <property type="entry name" value="Cell_Envelope_Assoc"/>
</dbReference>
<organism evidence="2 3">
    <name type="scientific">Aggregatibacter actinomycetemcomitans serotype e str. SC1083</name>
    <dbReference type="NCBI Taxonomy" id="907488"/>
    <lineage>
        <taxon>Bacteria</taxon>
        <taxon>Pseudomonadati</taxon>
        <taxon>Pseudomonadota</taxon>
        <taxon>Gammaproteobacteria</taxon>
        <taxon>Pasteurellales</taxon>
        <taxon>Pasteurellaceae</taxon>
        <taxon>Aggregatibacter</taxon>
    </lineage>
</organism>
<proteinExistence type="predicted"/>
<dbReference type="Proteomes" id="UP000005508">
    <property type="component" value="Unassembled WGS sequence"/>
</dbReference>
<dbReference type="PATRIC" id="fig|907488.3.peg.1438"/>
<dbReference type="GO" id="GO:0005886">
    <property type="term" value="C:plasma membrane"/>
    <property type="evidence" value="ECO:0007669"/>
    <property type="project" value="TreeGrafter"/>
</dbReference>
<evidence type="ECO:0000313" key="2">
    <source>
        <dbReference type="EMBL" id="EGY33355.1"/>
    </source>
</evidence>
<dbReference type="InterPro" id="IPR003848">
    <property type="entry name" value="DUF218"/>
</dbReference>
<dbReference type="CDD" id="cd06259">
    <property type="entry name" value="YdcF-like"/>
    <property type="match status" value="1"/>
</dbReference>
<feature type="domain" description="DUF218" evidence="1">
    <location>
        <begin position="1"/>
        <end position="70"/>
    </location>
</feature>
<sequence>MKQWLIDKGIDAKRIYADNYARSTVENALFSRYALAKHHIKHAALISSGSHVRRGRALFEIATLESGPQGITIETVAALDKPLDELQKVSEKDLLGIYRDGLKTMGLPMFNSGALQD</sequence>
<gene>
    <name evidence="2" type="ORF">SC1083_1471</name>
</gene>
<protein>
    <submittedName>
        <fullName evidence="2">Transporter</fullName>
    </submittedName>
</protein>
<accession>G4A9F7</accession>
<evidence type="ECO:0000259" key="1">
    <source>
        <dbReference type="Pfam" id="PF02698"/>
    </source>
</evidence>
<dbReference type="PANTHER" id="PTHR30336">
    <property type="entry name" value="INNER MEMBRANE PROTEIN, PROBABLE PERMEASE"/>
    <property type="match status" value="1"/>
</dbReference>
<name>G4A9F7_AGGAC</name>
<comment type="caution">
    <text evidence="2">The sequence shown here is derived from an EMBL/GenBank/DDBJ whole genome shotgun (WGS) entry which is preliminary data.</text>
</comment>
<reference evidence="2 3" key="1">
    <citation type="submission" date="2010-10" db="EMBL/GenBank/DDBJ databases">
        <authorList>
            <person name="Chen C."/>
            <person name="Kittichotirat W."/>
            <person name="Asikainen S."/>
            <person name="Bumgarner R."/>
        </authorList>
    </citation>
    <scope>NUCLEOTIDE SEQUENCE [LARGE SCALE GENOMIC DNA]</scope>
    <source>
        <strain evidence="2 3">SC1083</strain>
    </source>
</reference>
<dbReference type="PANTHER" id="PTHR30336:SF4">
    <property type="entry name" value="ENVELOPE BIOGENESIS FACTOR ELYC"/>
    <property type="match status" value="1"/>
</dbReference>
<dbReference type="Gene3D" id="3.40.50.620">
    <property type="entry name" value="HUPs"/>
    <property type="match status" value="1"/>
</dbReference>